<protein>
    <submittedName>
        <fullName evidence="3">Helicase related</fullName>
    </submittedName>
</protein>
<dbReference type="InterPro" id="IPR004843">
    <property type="entry name" value="Calcineurin-like_PHP"/>
</dbReference>
<keyword evidence="3" id="KW-0347">Helicase</keyword>
<keyword evidence="1" id="KW-0812">Transmembrane</keyword>
<dbReference type="GO" id="GO:0004386">
    <property type="term" value="F:helicase activity"/>
    <property type="evidence" value="ECO:0007669"/>
    <property type="project" value="UniProtKB-KW"/>
</dbReference>
<dbReference type="Pfam" id="PF00149">
    <property type="entry name" value="Metallophos"/>
    <property type="match status" value="1"/>
</dbReference>
<dbReference type="Gene3D" id="3.60.21.10">
    <property type="match status" value="1"/>
</dbReference>
<dbReference type="PANTHER" id="PTHR14795:SF0">
    <property type="entry name" value="TRANSMEMBRANE PROTEIN 62"/>
    <property type="match status" value="1"/>
</dbReference>
<organism evidence="3 4">
    <name type="scientific">Anaeramoeba ignava</name>
    <name type="common">Anaerobic marine amoeba</name>
    <dbReference type="NCBI Taxonomy" id="1746090"/>
    <lineage>
        <taxon>Eukaryota</taxon>
        <taxon>Metamonada</taxon>
        <taxon>Anaeramoebidae</taxon>
        <taxon>Anaeramoeba</taxon>
    </lineage>
</organism>
<dbReference type="OrthoDB" id="27234at2759"/>
<dbReference type="GO" id="GO:0016787">
    <property type="term" value="F:hydrolase activity"/>
    <property type="evidence" value="ECO:0007669"/>
    <property type="project" value="InterPro"/>
</dbReference>
<keyword evidence="3" id="KW-0378">Hydrolase</keyword>
<dbReference type="EMBL" id="JAPDFW010000033">
    <property type="protein sequence ID" value="KAJ5079353.1"/>
    <property type="molecule type" value="Genomic_DNA"/>
</dbReference>
<keyword evidence="1" id="KW-0472">Membrane</keyword>
<dbReference type="Proteomes" id="UP001149090">
    <property type="component" value="Unassembled WGS sequence"/>
</dbReference>
<feature type="transmembrane region" description="Helical" evidence="1">
    <location>
        <begin position="6"/>
        <end position="26"/>
    </location>
</feature>
<name>A0A9Q0LUM2_ANAIG</name>
<sequence length="180" mass="21313">MFLVNFFRDYFILMFLILIFFLSFYSPSFQTRNSIKQSNKYKNDNYEITNATDGIFWFVQVTDTHLSKFKEEREQNFERLLGHFVEIINPKIVIHSGDITDGLSTDSIGLKSSPQKQEWTDYQDILTSHSMFNHTFWVDVVGNHDWSGVKNLDSNDDYFFSYSPTGDYLSQTQREKSFRL</sequence>
<comment type="caution">
    <text evidence="3">The sequence shown here is derived from an EMBL/GenBank/DDBJ whole genome shotgun (WGS) entry which is preliminary data.</text>
</comment>
<evidence type="ECO:0000256" key="1">
    <source>
        <dbReference type="SAM" id="Phobius"/>
    </source>
</evidence>
<keyword evidence="1" id="KW-1133">Transmembrane helix</keyword>
<dbReference type="PANTHER" id="PTHR14795">
    <property type="entry name" value="HELICASE RELATED"/>
    <property type="match status" value="1"/>
</dbReference>
<keyword evidence="4" id="KW-1185">Reference proteome</keyword>
<accession>A0A9Q0LUM2</accession>
<gene>
    <name evidence="3" type="ORF">M0811_04374</name>
</gene>
<keyword evidence="3" id="KW-0547">Nucleotide-binding</keyword>
<evidence type="ECO:0000313" key="3">
    <source>
        <dbReference type="EMBL" id="KAJ5079353.1"/>
    </source>
</evidence>
<reference evidence="3" key="1">
    <citation type="submission" date="2022-10" db="EMBL/GenBank/DDBJ databases">
        <title>Novel sulphate-reducing endosymbionts in the free-living metamonad Anaeramoeba.</title>
        <authorList>
            <person name="Jerlstrom-Hultqvist J."/>
            <person name="Cepicka I."/>
            <person name="Gallot-Lavallee L."/>
            <person name="Salas-Leiva D."/>
            <person name="Curtis B.A."/>
            <person name="Zahonova K."/>
            <person name="Pipaliya S."/>
            <person name="Dacks J."/>
            <person name="Roger A.J."/>
        </authorList>
    </citation>
    <scope>NUCLEOTIDE SEQUENCE</scope>
    <source>
        <strain evidence="3">BMAN</strain>
    </source>
</reference>
<evidence type="ECO:0000259" key="2">
    <source>
        <dbReference type="Pfam" id="PF00149"/>
    </source>
</evidence>
<dbReference type="SUPFAM" id="SSF56300">
    <property type="entry name" value="Metallo-dependent phosphatases"/>
    <property type="match status" value="1"/>
</dbReference>
<proteinExistence type="predicted"/>
<evidence type="ECO:0000313" key="4">
    <source>
        <dbReference type="Proteomes" id="UP001149090"/>
    </source>
</evidence>
<dbReference type="InterPro" id="IPR029052">
    <property type="entry name" value="Metallo-depent_PP-like"/>
</dbReference>
<dbReference type="AlphaFoldDB" id="A0A9Q0LUM2"/>
<keyword evidence="3" id="KW-0067">ATP-binding</keyword>
<feature type="domain" description="Calcineurin-like phosphoesterase" evidence="2">
    <location>
        <begin position="57"/>
        <end position="157"/>
    </location>
</feature>